<evidence type="ECO:0000256" key="7">
    <source>
        <dbReference type="ARBA" id="ARBA00023180"/>
    </source>
</evidence>
<dbReference type="Proteomes" id="UP000593892">
    <property type="component" value="Chromosome"/>
</dbReference>
<dbReference type="PROSITE" id="PS00512">
    <property type="entry name" value="ALPHA_GALACTOSIDASE"/>
    <property type="match status" value="1"/>
</dbReference>
<keyword evidence="3" id="KW-0964">Secreted</keyword>
<dbReference type="Gene3D" id="2.60.40.1180">
    <property type="entry name" value="Golgi alpha-mannosidase II"/>
    <property type="match status" value="1"/>
</dbReference>
<dbReference type="SUPFAM" id="SSF51445">
    <property type="entry name" value="(Trans)glycosidases"/>
    <property type="match status" value="1"/>
</dbReference>
<keyword evidence="4 13" id="KW-0732">Signal</keyword>
<evidence type="ECO:0000256" key="11">
    <source>
        <dbReference type="RuleBase" id="RU361168"/>
    </source>
</evidence>
<feature type="domain" description="Alpha galactosidase C-terminal" evidence="14">
    <location>
        <begin position="452"/>
        <end position="525"/>
    </location>
</feature>
<evidence type="ECO:0000256" key="10">
    <source>
        <dbReference type="ARBA" id="ARBA00023326"/>
    </source>
</evidence>
<evidence type="ECO:0000256" key="1">
    <source>
        <dbReference type="ARBA" id="ARBA00004613"/>
    </source>
</evidence>
<dbReference type="FunFam" id="2.60.40.1180:FF:000008">
    <property type="entry name" value="Alpha-galactosidase"/>
    <property type="match status" value="1"/>
</dbReference>
<evidence type="ECO:0000256" key="4">
    <source>
        <dbReference type="ARBA" id="ARBA00022729"/>
    </source>
</evidence>
<evidence type="ECO:0000256" key="5">
    <source>
        <dbReference type="ARBA" id="ARBA00022801"/>
    </source>
</evidence>
<dbReference type="KEGG" id="pfer:IRI77_05970"/>
<dbReference type="InterPro" id="IPR017853">
    <property type="entry name" value="GH"/>
</dbReference>
<dbReference type="CDD" id="cd14792">
    <property type="entry name" value="GH27"/>
    <property type="match status" value="1"/>
</dbReference>
<organism evidence="15 16">
    <name type="scientific">Paludibaculum fermentans</name>
    <dbReference type="NCBI Taxonomy" id="1473598"/>
    <lineage>
        <taxon>Bacteria</taxon>
        <taxon>Pseudomonadati</taxon>
        <taxon>Acidobacteriota</taxon>
        <taxon>Terriglobia</taxon>
        <taxon>Bryobacterales</taxon>
        <taxon>Bryobacteraceae</taxon>
        <taxon>Paludibaculum</taxon>
    </lineage>
</organism>
<gene>
    <name evidence="15" type="ORF">IRI77_05970</name>
</gene>
<dbReference type="GO" id="GO:0004557">
    <property type="term" value="F:alpha-galactosidase activity"/>
    <property type="evidence" value="ECO:0007669"/>
    <property type="project" value="UniProtKB-EC"/>
</dbReference>
<sequence length="527" mass="57140">MKPLAVLTLFAFPCLAADLTGSWVAQRQGPGGRVMETQLNFKQEGSAFTGAMLSSMGEQKILNGKIEGDAFSFEVVQNMMGQERRVKWEGKVEGDQLKLTMNMPAMGPGGPPPGGAMGPGGPPAGGGGMRGMREMTAKRGESEVLKKELAAEAKRPKPVLPERKALPLNGLAKTPPMGWNSWNKFHAAISDKLIREVADAMASSGLRDAGYVYLTIDDGWIAGRDESGKPRPNERFPDMKALGDYVHSKGLKFGIYSSPGSRTCQQLEGSLGYEAIDAKVYASWGVDYLKYDWCGAARTFTVDQQPVVYQLMAQELRATGRPILYSISQYGQGTVLEWASTIGANMWRTTGDIRDTYESMAQIGFGQNGKEKSAGPGHWNDPDMLEIGNGGLNPDESRTHMSLWAILAAPLIAGNDVRSMDKDTLDVLTNRDVLAVSQDPLGKQGYRLQQNGDIDIWVRPLQKGEWAVGLFNRGKAPAPASITWQALGVKGTPRVRDLWTHAAVQPTADGYTATVPAHGVAMLRVRP</sequence>
<dbReference type="Pfam" id="PF17801">
    <property type="entry name" value="Melibiase_C"/>
    <property type="match status" value="1"/>
</dbReference>
<evidence type="ECO:0000256" key="9">
    <source>
        <dbReference type="ARBA" id="ARBA00023295"/>
    </source>
</evidence>
<evidence type="ECO:0000259" key="14">
    <source>
        <dbReference type="Pfam" id="PF17801"/>
    </source>
</evidence>
<dbReference type="InterPro" id="IPR013785">
    <property type="entry name" value="Aldolase_TIM"/>
</dbReference>
<dbReference type="InterPro" id="IPR013780">
    <property type="entry name" value="Glyco_hydro_b"/>
</dbReference>
<dbReference type="GO" id="GO:0000272">
    <property type="term" value="P:polysaccharide catabolic process"/>
    <property type="evidence" value="ECO:0007669"/>
    <property type="project" value="UniProtKB-KW"/>
</dbReference>
<comment type="subcellular location">
    <subcellularLocation>
        <location evidence="1">Secreted</location>
    </subcellularLocation>
</comment>
<dbReference type="AlphaFoldDB" id="A0A7S7SMH9"/>
<comment type="similarity">
    <text evidence="2 11">Belongs to the glycosyl hydrolase 27 family.</text>
</comment>
<evidence type="ECO:0000256" key="13">
    <source>
        <dbReference type="SAM" id="SignalP"/>
    </source>
</evidence>
<proteinExistence type="inferred from homology"/>
<keyword evidence="7" id="KW-0325">Glycoprotein</keyword>
<comment type="catalytic activity">
    <reaction evidence="11">
        <text>Hydrolysis of terminal, non-reducing alpha-D-galactose residues in alpha-D-galactosides, including galactose oligosaccharides, galactomannans and galactolipids.</text>
        <dbReference type="EC" id="3.2.1.22"/>
    </reaction>
</comment>
<evidence type="ECO:0000313" key="16">
    <source>
        <dbReference type="Proteomes" id="UP000593892"/>
    </source>
</evidence>
<evidence type="ECO:0000313" key="15">
    <source>
        <dbReference type="EMBL" id="QOY89496.1"/>
    </source>
</evidence>
<evidence type="ECO:0000256" key="12">
    <source>
        <dbReference type="SAM" id="MobiDB-lite"/>
    </source>
</evidence>
<protein>
    <recommendedName>
        <fullName evidence="11">Alpha-galactosidase</fullName>
        <ecNumber evidence="11">3.2.1.22</ecNumber>
    </recommendedName>
    <alternativeName>
        <fullName evidence="11">Melibiase</fullName>
    </alternativeName>
</protein>
<dbReference type="Gene3D" id="3.20.20.70">
    <property type="entry name" value="Aldolase class I"/>
    <property type="match status" value="1"/>
</dbReference>
<evidence type="ECO:0000256" key="8">
    <source>
        <dbReference type="ARBA" id="ARBA00023277"/>
    </source>
</evidence>
<name>A0A7S7SMH9_PALFE</name>
<feature type="region of interest" description="Disordered" evidence="12">
    <location>
        <begin position="108"/>
        <end position="130"/>
    </location>
</feature>
<accession>A0A7S7SMH9</accession>
<dbReference type="InterPro" id="IPR002241">
    <property type="entry name" value="Glyco_hydro_27"/>
</dbReference>
<feature type="compositionally biased region" description="Gly residues" evidence="12">
    <location>
        <begin position="115"/>
        <end position="130"/>
    </location>
</feature>
<keyword evidence="16" id="KW-1185">Reference proteome</keyword>
<dbReference type="EC" id="3.2.1.22" evidence="11"/>
<keyword evidence="6 11" id="KW-1015">Disulfide bond</keyword>
<keyword evidence="8" id="KW-0119">Carbohydrate metabolism</keyword>
<keyword evidence="9 11" id="KW-0326">Glycosidase</keyword>
<dbReference type="PANTHER" id="PTHR11452:SF75">
    <property type="entry name" value="ALPHA-GALACTOSIDASE MEL1"/>
    <property type="match status" value="1"/>
</dbReference>
<dbReference type="Pfam" id="PF16499">
    <property type="entry name" value="Melibiase_2"/>
    <property type="match status" value="1"/>
</dbReference>
<dbReference type="PRINTS" id="PR00740">
    <property type="entry name" value="GLHYDRLASE27"/>
</dbReference>
<dbReference type="PANTHER" id="PTHR11452">
    <property type="entry name" value="ALPHA-GALACTOSIDASE/ALPHA-N-ACETYLGALACTOSAMINIDASE"/>
    <property type="match status" value="1"/>
</dbReference>
<dbReference type="SUPFAM" id="SSF51011">
    <property type="entry name" value="Glycosyl hydrolase domain"/>
    <property type="match status" value="1"/>
</dbReference>
<dbReference type="GO" id="GO:0005576">
    <property type="term" value="C:extracellular region"/>
    <property type="evidence" value="ECO:0007669"/>
    <property type="project" value="UniProtKB-SubCell"/>
</dbReference>
<reference evidence="15 16" key="1">
    <citation type="submission" date="2020-10" db="EMBL/GenBank/DDBJ databases">
        <title>Complete genome sequence of Paludibaculum fermentans P105T, a facultatively anaerobic acidobacterium capable of dissimilatory Fe(III) reduction.</title>
        <authorList>
            <person name="Dedysh S.N."/>
            <person name="Beletsky A.V."/>
            <person name="Kulichevskaya I.S."/>
            <person name="Mardanov A.V."/>
            <person name="Ravin N.V."/>
        </authorList>
    </citation>
    <scope>NUCLEOTIDE SEQUENCE [LARGE SCALE GENOMIC DNA]</scope>
    <source>
        <strain evidence="15 16">P105</strain>
    </source>
</reference>
<dbReference type="InterPro" id="IPR000111">
    <property type="entry name" value="Glyco_hydro_27/36_CS"/>
</dbReference>
<feature type="chain" id="PRO_5032381212" description="Alpha-galactosidase" evidence="13">
    <location>
        <begin position="17"/>
        <end position="527"/>
    </location>
</feature>
<dbReference type="RefSeq" id="WP_194451158.1">
    <property type="nucleotide sequence ID" value="NZ_CP063849.1"/>
</dbReference>
<evidence type="ECO:0000256" key="6">
    <source>
        <dbReference type="ARBA" id="ARBA00023157"/>
    </source>
</evidence>
<dbReference type="FunFam" id="3.20.20.70:FF:000197">
    <property type="entry name" value="Alpha-galactosidase"/>
    <property type="match status" value="1"/>
</dbReference>
<dbReference type="InterPro" id="IPR041233">
    <property type="entry name" value="Melibiase_C"/>
</dbReference>
<feature type="signal peptide" evidence="13">
    <location>
        <begin position="1"/>
        <end position="16"/>
    </location>
</feature>
<evidence type="ECO:0000256" key="2">
    <source>
        <dbReference type="ARBA" id="ARBA00009743"/>
    </source>
</evidence>
<dbReference type="EMBL" id="CP063849">
    <property type="protein sequence ID" value="QOY89496.1"/>
    <property type="molecule type" value="Genomic_DNA"/>
</dbReference>
<keyword evidence="5 11" id="KW-0378">Hydrolase</keyword>
<evidence type="ECO:0000256" key="3">
    <source>
        <dbReference type="ARBA" id="ARBA00022525"/>
    </source>
</evidence>
<keyword evidence="10" id="KW-0624">Polysaccharide degradation</keyword>